<name>S9R0X3_9RHOB</name>
<evidence type="ECO:0000313" key="3">
    <source>
        <dbReference type="Proteomes" id="UP000015347"/>
    </source>
</evidence>
<dbReference type="EMBL" id="APVH01000008">
    <property type="protein sequence ID" value="EPX85568.1"/>
    <property type="molecule type" value="Genomic_DNA"/>
</dbReference>
<feature type="transmembrane region" description="Helical" evidence="1">
    <location>
        <begin position="21"/>
        <end position="43"/>
    </location>
</feature>
<protein>
    <recommendedName>
        <fullName evidence="4">ABC-type dipeptide transport system, periplasmic component</fullName>
    </recommendedName>
</protein>
<proteinExistence type="predicted"/>
<dbReference type="HOGENOM" id="CLU_097527_0_0_5"/>
<comment type="caution">
    <text evidence="2">The sequence shown here is derived from an EMBL/GenBank/DDBJ whole genome shotgun (WGS) entry which is preliminary data.</text>
</comment>
<gene>
    <name evidence="2" type="ORF">Salmuc_04839</name>
</gene>
<accession>S9R0X3</accession>
<evidence type="ECO:0000313" key="2">
    <source>
        <dbReference type="EMBL" id="EPX85568.1"/>
    </source>
</evidence>
<sequence length="192" mass="21915">MRPFSLPRRLRRFATETDGYITVEAMIVLPALLMIFAAAWVYFDVFHQQSINQKANYAIGDMVSRETDPIDDTYVDNAFRLLGLLTRTDVNLDEAPEAYPADLRITVVSHDADNDSYEVMWSAARGDFPELTTADLTGYRTRLPEMQDNGQTVLVETSDAYKPLFRVGLDAFEIKTYSFTHPRYAPQVLWAD</sequence>
<keyword evidence="3" id="KW-1185">Reference proteome</keyword>
<evidence type="ECO:0000256" key="1">
    <source>
        <dbReference type="SAM" id="Phobius"/>
    </source>
</evidence>
<dbReference type="eggNOG" id="COG4961">
    <property type="taxonomic scope" value="Bacteria"/>
</dbReference>
<dbReference type="OrthoDB" id="7876207at2"/>
<dbReference type="RefSeq" id="WP_020038921.1">
    <property type="nucleotide sequence ID" value="NZ_KE557273.1"/>
</dbReference>
<dbReference type="STRING" id="1123237.Salmuc_04839"/>
<organism evidence="2 3">
    <name type="scientific">Salipiger mucosus DSM 16094</name>
    <dbReference type="NCBI Taxonomy" id="1123237"/>
    <lineage>
        <taxon>Bacteria</taxon>
        <taxon>Pseudomonadati</taxon>
        <taxon>Pseudomonadota</taxon>
        <taxon>Alphaproteobacteria</taxon>
        <taxon>Rhodobacterales</taxon>
        <taxon>Roseobacteraceae</taxon>
        <taxon>Salipiger</taxon>
    </lineage>
</organism>
<dbReference type="AlphaFoldDB" id="S9R0X3"/>
<keyword evidence="1" id="KW-0472">Membrane</keyword>
<evidence type="ECO:0008006" key="4">
    <source>
        <dbReference type="Google" id="ProtNLM"/>
    </source>
</evidence>
<dbReference type="Proteomes" id="UP000015347">
    <property type="component" value="Unassembled WGS sequence"/>
</dbReference>
<reference evidence="3" key="1">
    <citation type="journal article" date="2014" name="Stand. Genomic Sci.">
        <title>Genome sequence of the exopolysaccharide-producing Salipiger mucosus type strain (DSM 16094(T)), a moderately halophilic member of the Roseobacter clade.</title>
        <authorList>
            <person name="Riedel T."/>
            <person name="Spring S."/>
            <person name="Fiebig A."/>
            <person name="Petersen J."/>
            <person name="Kyrpides N.C."/>
            <person name="Goker M."/>
            <person name="Klenk H.P."/>
        </authorList>
    </citation>
    <scope>NUCLEOTIDE SEQUENCE [LARGE SCALE GENOMIC DNA]</scope>
    <source>
        <strain evidence="3">DSM 16094</strain>
    </source>
</reference>
<keyword evidence="1" id="KW-0812">Transmembrane</keyword>
<keyword evidence="1" id="KW-1133">Transmembrane helix</keyword>